<keyword evidence="2" id="KW-1185">Reference proteome</keyword>
<comment type="caution">
    <text evidence="1">The sequence shown here is derived from an EMBL/GenBank/DDBJ whole genome shotgun (WGS) entry which is preliminary data.</text>
</comment>
<organism evidence="1 2">
    <name type="scientific">Dryococelus australis</name>
    <dbReference type="NCBI Taxonomy" id="614101"/>
    <lineage>
        <taxon>Eukaryota</taxon>
        <taxon>Metazoa</taxon>
        <taxon>Ecdysozoa</taxon>
        <taxon>Arthropoda</taxon>
        <taxon>Hexapoda</taxon>
        <taxon>Insecta</taxon>
        <taxon>Pterygota</taxon>
        <taxon>Neoptera</taxon>
        <taxon>Polyneoptera</taxon>
        <taxon>Phasmatodea</taxon>
        <taxon>Verophasmatodea</taxon>
        <taxon>Anareolatae</taxon>
        <taxon>Phasmatidae</taxon>
        <taxon>Eurycanthinae</taxon>
        <taxon>Dryococelus</taxon>
    </lineage>
</organism>
<sequence length="150" mass="17383">MADTNKPSMLDFTGDVSENWRKFKQNFEIYMLAPGKSEKLFDIKAAILLKLKSVLYEQFVLFSWKQKEGEPFHLIIIDLRKLVSSCKFVLDKTLQNSRANIRKRTLAEISNQPFQCLQLSETQPVSMSELGATVTVNTVHHQTKYNRLEK</sequence>
<name>A0ABQ9I3D6_9NEOP</name>
<accession>A0ABQ9I3D6</accession>
<reference evidence="1 2" key="1">
    <citation type="submission" date="2023-02" db="EMBL/GenBank/DDBJ databases">
        <title>LHISI_Scaffold_Assembly.</title>
        <authorList>
            <person name="Stuart O.P."/>
            <person name="Cleave R."/>
            <person name="Magrath M.J.L."/>
            <person name="Mikheyev A.S."/>
        </authorList>
    </citation>
    <scope>NUCLEOTIDE SEQUENCE [LARGE SCALE GENOMIC DNA]</scope>
    <source>
        <strain evidence="1">Daus_M_001</strain>
        <tissue evidence="1">Leg muscle</tissue>
    </source>
</reference>
<proteinExistence type="predicted"/>
<evidence type="ECO:0000313" key="1">
    <source>
        <dbReference type="EMBL" id="KAJ8890770.1"/>
    </source>
</evidence>
<protein>
    <submittedName>
        <fullName evidence="1">Uncharacterized protein</fullName>
    </submittedName>
</protein>
<dbReference type="Proteomes" id="UP001159363">
    <property type="component" value="Chromosome 3"/>
</dbReference>
<gene>
    <name evidence="1" type="ORF">PR048_010279</name>
</gene>
<evidence type="ECO:0000313" key="2">
    <source>
        <dbReference type="Proteomes" id="UP001159363"/>
    </source>
</evidence>
<dbReference type="EMBL" id="JARBHB010000003">
    <property type="protein sequence ID" value="KAJ8890770.1"/>
    <property type="molecule type" value="Genomic_DNA"/>
</dbReference>